<dbReference type="GeneID" id="105749514"/>
<dbReference type="InParanoid" id="A0A7N4P0J6"/>
<reference evidence="6" key="3">
    <citation type="submission" date="2025-09" db="UniProtKB">
        <authorList>
            <consortium name="Ensembl"/>
        </authorList>
    </citation>
    <scope>IDENTIFICATION</scope>
</reference>
<gene>
    <name evidence="6" type="primary">SMIM22</name>
</gene>
<evidence type="ECO:0000256" key="1">
    <source>
        <dbReference type="ARBA" id="ARBA00004167"/>
    </source>
</evidence>
<dbReference type="CTD" id="440335"/>
<keyword evidence="2 5" id="KW-0812">Transmembrane</keyword>
<reference evidence="6 7" key="1">
    <citation type="journal article" date="2011" name="Proc. Natl. Acad. Sci. U.S.A.">
        <title>Genetic diversity and population structure of the endangered marsupial Sarcophilus harrisii (Tasmanian devil).</title>
        <authorList>
            <person name="Miller W."/>
            <person name="Hayes V.M."/>
            <person name="Ratan A."/>
            <person name="Petersen D.C."/>
            <person name="Wittekindt N.E."/>
            <person name="Miller J."/>
            <person name="Walenz B."/>
            <person name="Knight J."/>
            <person name="Qi J."/>
            <person name="Zhao F."/>
            <person name="Wang Q."/>
            <person name="Bedoya-Reina O.C."/>
            <person name="Katiyar N."/>
            <person name="Tomsho L.P."/>
            <person name="Kasson L.M."/>
            <person name="Hardie R.A."/>
            <person name="Woodbridge P."/>
            <person name="Tindall E.A."/>
            <person name="Bertelsen M.F."/>
            <person name="Dixon D."/>
            <person name="Pyecroft S."/>
            <person name="Helgen K.M."/>
            <person name="Lesk A.M."/>
            <person name="Pringle T.H."/>
            <person name="Patterson N."/>
            <person name="Zhang Y."/>
            <person name="Kreiss A."/>
            <person name="Woods G.M."/>
            <person name="Jones M.E."/>
            <person name="Schuster S.C."/>
        </authorList>
    </citation>
    <scope>NUCLEOTIDE SEQUENCE [LARGE SCALE GENOMIC DNA]</scope>
</reference>
<dbReference type="InterPro" id="IPR053081">
    <property type="entry name" value="SIM_Modulators"/>
</dbReference>
<dbReference type="InterPro" id="IPR031671">
    <property type="entry name" value="SMIM5/18/22"/>
</dbReference>
<dbReference type="FunCoup" id="A0A7N4P0J6">
    <property type="interactions" value="9"/>
</dbReference>
<proteinExistence type="predicted"/>
<reference evidence="6" key="2">
    <citation type="submission" date="2025-08" db="UniProtKB">
        <authorList>
            <consortium name="Ensembl"/>
        </authorList>
    </citation>
    <scope>IDENTIFICATION</scope>
</reference>
<organism evidence="6 7">
    <name type="scientific">Sarcophilus harrisii</name>
    <name type="common">Tasmanian devil</name>
    <name type="synonym">Sarcophilus laniarius</name>
    <dbReference type="NCBI Taxonomy" id="9305"/>
    <lineage>
        <taxon>Eukaryota</taxon>
        <taxon>Metazoa</taxon>
        <taxon>Chordata</taxon>
        <taxon>Craniata</taxon>
        <taxon>Vertebrata</taxon>
        <taxon>Euteleostomi</taxon>
        <taxon>Mammalia</taxon>
        <taxon>Metatheria</taxon>
        <taxon>Dasyuromorphia</taxon>
        <taxon>Dasyuridae</taxon>
        <taxon>Sarcophilus</taxon>
    </lineage>
</organism>
<dbReference type="Proteomes" id="UP000007648">
    <property type="component" value="Unassembled WGS sequence"/>
</dbReference>
<dbReference type="GO" id="GO:0140042">
    <property type="term" value="P:lipid droplet formation"/>
    <property type="evidence" value="ECO:0007669"/>
    <property type="project" value="Ensembl"/>
</dbReference>
<dbReference type="Pfam" id="PF15831">
    <property type="entry name" value="SMIM5_18_22"/>
    <property type="match status" value="1"/>
</dbReference>
<evidence type="ECO:0000256" key="5">
    <source>
        <dbReference type="SAM" id="Phobius"/>
    </source>
</evidence>
<keyword evidence="3 5" id="KW-1133">Transmembrane helix</keyword>
<dbReference type="AlphaFoldDB" id="A0A7N4P0J6"/>
<feature type="transmembrane region" description="Helical" evidence="5">
    <location>
        <begin position="44"/>
        <end position="70"/>
    </location>
</feature>
<keyword evidence="7" id="KW-1185">Reference proteome</keyword>
<dbReference type="RefSeq" id="XP_031800975.1">
    <property type="nucleotide sequence ID" value="XM_031945115.1"/>
</dbReference>
<evidence type="ECO:0000313" key="6">
    <source>
        <dbReference type="Ensembl" id="ENSSHAP00000030413.1"/>
    </source>
</evidence>
<dbReference type="PANTHER" id="PTHR36982">
    <property type="entry name" value="CLCA DOMAIN-CONTAINING PROTEIN"/>
    <property type="match status" value="1"/>
</dbReference>
<dbReference type="GeneTree" id="ENSGT00770000120884"/>
<evidence type="ECO:0000313" key="7">
    <source>
        <dbReference type="Proteomes" id="UP000007648"/>
    </source>
</evidence>
<dbReference type="GO" id="GO:0032956">
    <property type="term" value="P:regulation of actin cytoskeleton organization"/>
    <property type="evidence" value="ECO:0007669"/>
    <property type="project" value="Ensembl"/>
</dbReference>
<dbReference type="GO" id="GO:0042127">
    <property type="term" value="P:regulation of cell population proliferation"/>
    <property type="evidence" value="ECO:0007669"/>
    <property type="project" value="Ensembl"/>
</dbReference>
<protein>
    <submittedName>
        <fullName evidence="6">Small integral membrane protein 22</fullName>
    </submittedName>
</protein>
<name>A0A7N4P0J6_SARHA</name>
<sequence>MIGAQGLAGMALSARDVESELQETVQQLLGRLKSHNLFQSGWDIAAFTVFFTFIGTVLVLMLLVLLHCCCCNSSSPPKRRPKGVDNLALEP</sequence>
<accession>A0A7N4P0J6</accession>
<evidence type="ECO:0000256" key="2">
    <source>
        <dbReference type="ARBA" id="ARBA00022692"/>
    </source>
</evidence>
<dbReference type="OrthoDB" id="9538566at2759"/>
<dbReference type="CDD" id="cd20255">
    <property type="entry name" value="CASIMO1_SMIM22"/>
    <property type="match status" value="1"/>
</dbReference>
<keyword evidence="4 5" id="KW-0472">Membrane</keyword>
<evidence type="ECO:0000256" key="4">
    <source>
        <dbReference type="ARBA" id="ARBA00023136"/>
    </source>
</evidence>
<dbReference type="GO" id="GO:0030335">
    <property type="term" value="P:positive regulation of cell migration"/>
    <property type="evidence" value="ECO:0007669"/>
    <property type="project" value="Ensembl"/>
</dbReference>
<comment type="subcellular location">
    <subcellularLocation>
        <location evidence="1">Membrane</location>
        <topology evidence="1">Single-pass membrane protein</topology>
    </subcellularLocation>
</comment>
<dbReference type="Ensembl" id="ENSSHAT00000048455.1">
    <property type="protein sequence ID" value="ENSSHAP00000030413.1"/>
    <property type="gene ID" value="ENSSHAG00000024014.1"/>
</dbReference>
<dbReference type="GO" id="GO:0051726">
    <property type="term" value="P:regulation of cell cycle"/>
    <property type="evidence" value="ECO:0007669"/>
    <property type="project" value="Ensembl"/>
</dbReference>
<dbReference type="PANTHER" id="PTHR36982:SF3">
    <property type="entry name" value="SMALL INTEGRAL MEMBRANE PROTEIN 22"/>
    <property type="match status" value="1"/>
</dbReference>
<dbReference type="GO" id="GO:0016020">
    <property type="term" value="C:membrane"/>
    <property type="evidence" value="ECO:0007669"/>
    <property type="project" value="UniProtKB-SubCell"/>
</dbReference>
<evidence type="ECO:0000256" key="3">
    <source>
        <dbReference type="ARBA" id="ARBA00022989"/>
    </source>
</evidence>